<dbReference type="RefSeq" id="WP_115011539.1">
    <property type="nucleotide sequence ID" value="NZ_UGHV01000001.1"/>
</dbReference>
<accession>A0A377J678</accession>
<dbReference type="OrthoDB" id="281538at2"/>
<dbReference type="InterPro" id="IPR027471">
    <property type="entry name" value="YbeD-like_sf"/>
</dbReference>
<evidence type="ECO:0000313" key="2">
    <source>
        <dbReference type="Proteomes" id="UP000254841"/>
    </source>
</evidence>
<dbReference type="InterPro" id="IPR007454">
    <property type="entry name" value="UPF0250_YbeD-like"/>
</dbReference>
<gene>
    <name evidence="1" type="ORF">NCTC12410_01118</name>
</gene>
<dbReference type="Pfam" id="PF04359">
    <property type="entry name" value="DUF493"/>
    <property type="match status" value="1"/>
</dbReference>
<dbReference type="SUPFAM" id="SSF117991">
    <property type="entry name" value="YbeD/HP0495-like"/>
    <property type="match status" value="1"/>
</dbReference>
<dbReference type="Gene3D" id="3.30.70.260">
    <property type="match status" value="1"/>
</dbReference>
<dbReference type="EMBL" id="UGHV01000001">
    <property type="protein sequence ID" value="STO97293.1"/>
    <property type="molecule type" value="Genomic_DNA"/>
</dbReference>
<sequence>MRHIEGKPEIHYPCLWEFRIIGENKARLEQIISELMTKPYTLDEKNHSSKGRFVSMHLSVEVESEEERNALYQSLSTHKEISMVL</sequence>
<reference evidence="1 2" key="1">
    <citation type="submission" date="2018-06" db="EMBL/GenBank/DDBJ databases">
        <authorList>
            <consortium name="Pathogen Informatics"/>
            <person name="Doyle S."/>
        </authorList>
    </citation>
    <scope>NUCLEOTIDE SEQUENCE [LARGE SCALE GENOMIC DNA]</scope>
    <source>
        <strain evidence="1 2">NCTC12410</strain>
    </source>
</reference>
<evidence type="ECO:0000313" key="1">
    <source>
        <dbReference type="EMBL" id="STO97293.1"/>
    </source>
</evidence>
<protein>
    <submittedName>
        <fullName evidence="1">Uncharacterized conserved protein</fullName>
    </submittedName>
</protein>
<proteinExistence type="predicted"/>
<name>A0A377J678_9HELI</name>
<organism evidence="1 2">
    <name type="scientific">Helicobacter canis</name>
    <dbReference type="NCBI Taxonomy" id="29419"/>
    <lineage>
        <taxon>Bacteria</taxon>
        <taxon>Pseudomonadati</taxon>
        <taxon>Campylobacterota</taxon>
        <taxon>Epsilonproteobacteria</taxon>
        <taxon>Campylobacterales</taxon>
        <taxon>Helicobacteraceae</taxon>
        <taxon>Helicobacter</taxon>
    </lineage>
</organism>
<dbReference type="AlphaFoldDB" id="A0A377J678"/>
<dbReference type="Proteomes" id="UP000254841">
    <property type="component" value="Unassembled WGS sequence"/>
</dbReference>